<keyword evidence="2" id="KW-1185">Reference proteome</keyword>
<dbReference type="Proteomes" id="UP000828390">
    <property type="component" value="Unassembled WGS sequence"/>
</dbReference>
<accession>A0A9D4FKW4</accession>
<evidence type="ECO:0000313" key="1">
    <source>
        <dbReference type="EMBL" id="KAH3798611.1"/>
    </source>
</evidence>
<organism evidence="1 2">
    <name type="scientific">Dreissena polymorpha</name>
    <name type="common">Zebra mussel</name>
    <name type="synonym">Mytilus polymorpha</name>
    <dbReference type="NCBI Taxonomy" id="45954"/>
    <lineage>
        <taxon>Eukaryota</taxon>
        <taxon>Metazoa</taxon>
        <taxon>Spiralia</taxon>
        <taxon>Lophotrochozoa</taxon>
        <taxon>Mollusca</taxon>
        <taxon>Bivalvia</taxon>
        <taxon>Autobranchia</taxon>
        <taxon>Heteroconchia</taxon>
        <taxon>Euheterodonta</taxon>
        <taxon>Imparidentia</taxon>
        <taxon>Neoheterodontei</taxon>
        <taxon>Myida</taxon>
        <taxon>Dreissenoidea</taxon>
        <taxon>Dreissenidae</taxon>
        <taxon>Dreissena</taxon>
    </lineage>
</organism>
<name>A0A9D4FKW4_DREPO</name>
<comment type="caution">
    <text evidence="1">The sequence shown here is derived from an EMBL/GenBank/DDBJ whole genome shotgun (WGS) entry which is preliminary data.</text>
</comment>
<dbReference type="EMBL" id="JAIWYP010000007">
    <property type="protein sequence ID" value="KAH3798611.1"/>
    <property type="molecule type" value="Genomic_DNA"/>
</dbReference>
<reference evidence="1" key="2">
    <citation type="submission" date="2020-11" db="EMBL/GenBank/DDBJ databases">
        <authorList>
            <person name="McCartney M.A."/>
            <person name="Auch B."/>
            <person name="Kono T."/>
            <person name="Mallez S."/>
            <person name="Becker A."/>
            <person name="Gohl D.M."/>
            <person name="Silverstein K.A.T."/>
            <person name="Koren S."/>
            <person name="Bechman K.B."/>
            <person name="Herman A."/>
            <person name="Abrahante J.E."/>
            <person name="Garbe J."/>
        </authorList>
    </citation>
    <scope>NUCLEOTIDE SEQUENCE</scope>
    <source>
        <strain evidence="1">Duluth1</strain>
        <tissue evidence="1">Whole animal</tissue>
    </source>
</reference>
<gene>
    <name evidence="1" type="ORF">DPMN_152211</name>
</gene>
<evidence type="ECO:0000313" key="2">
    <source>
        <dbReference type="Proteomes" id="UP000828390"/>
    </source>
</evidence>
<dbReference type="AlphaFoldDB" id="A0A9D4FKW4"/>
<sequence length="50" mass="5758">MKLQDYLNLLIELELENPTSLNFVAQCLWKESLKGLYVGKESTAPHLQHT</sequence>
<proteinExistence type="predicted"/>
<protein>
    <submittedName>
        <fullName evidence="1">Uncharacterized protein</fullName>
    </submittedName>
</protein>
<reference evidence="1" key="1">
    <citation type="journal article" date="2019" name="bioRxiv">
        <title>The Genome of the Zebra Mussel, Dreissena polymorpha: A Resource for Invasive Species Research.</title>
        <authorList>
            <person name="McCartney M.A."/>
            <person name="Auch B."/>
            <person name="Kono T."/>
            <person name="Mallez S."/>
            <person name="Zhang Y."/>
            <person name="Obille A."/>
            <person name="Becker A."/>
            <person name="Abrahante J.E."/>
            <person name="Garbe J."/>
            <person name="Badalamenti J.P."/>
            <person name="Herman A."/>
            <person name="Mangelson H."/>
            <person name="Liachko I."/>
            <person name="Sullivan S."/>
            <person name="Sone E.D."/>
            <person name="Koren S."/>
            <person name="Silverstein K.A.T."/>
            <person name="Beckman K.B."/>
            <person name="Gohl D.M."/>
        </authorList>
    </citation>
    <scope>NUCLEOTIDE SEQUENCE</scope>
    <source>
        <strain evidence="1">Duluth1</strain>
        <tissue evidence="1">Whole animal</tissue>
    </source>
</reference>